<keyword evidence="1" id="KW-0812">Transmembrane</keyword>
<feature type="transmembrane region" description="Helical" evidence="1">
    <location>
        <begin position="7"/>
        <end position="29"/>
    </location>
</feature>
<evidence type="ECO:0000313" key="3">
    <source>
        <dbReference type="EMBL" id="AAZ32444.1"/>
    </source>
</evidence>
<organism evidence="3">
    <name type="scientific">uncultured euryarchaeote Alv-FOS1</name>
    <dbReference type="NCBI Taxonomy" id="337892"/>
    <lineage>
        <taxon>Archaea</taxon>
        <taxon>Methanobacteriati</taxon>
        <taxon>Methanobacteriota</taxon>
        <taxon>environmental samples</taxon>
    </lineage>
</organism>
<proteinExistence type="predicted"/>
<dbReference type="Pfam" id="PF12704">
    <property type="entry name" value="MacB_PCD"/>
    <property type="match status" value="1"/>
</dbReference>
<evidence type="ECO:0000259" key="2">
    <source>
        <dbReference type="Pfam" id="PF12704"/>
    </source>
</evidence>
<name>Q3SAD8_9EURY</name>
<keyword evidence="1" id="KW-0472">Membrane</keyword>
<dbReference type="AlphaFoldDB" id="Q3SAD8"/>
<dbReference type="InterPro" id="IPR025857">
    <property type="entry name" value="MacB_PCD"/>
</dbReference>
<feature type="domain" description="MacB-like periplasmic core" evidence="2">
    <location>
        <begin position="26"/>
        <end position="199"/>
    </location>
</feature>
<protein>
    <recommendedName>
        <fullName evidence="2">MacB-like periplasmic core domain-containing protein</fullName>
    </recommendedName>
</protein>
<sequence length="484" mass="52723">MILRRSVILPVLVLFILFTAMFVSLVSIYEMPERMMGSKGTYVLTSSTDKNPIRSNLDIRIAYGLQNMSYITAVSPEIFVFTTMNGRAVTVRGVIFKDFLSIERGKIIAGALPNSTAEAMVGYRIANSMGLKVGDNITLRGSFQASVAVVRVAGIFDTNDPADDEILVSLPTARTLAGIAPGKVSIIRIRTNNVAKVNELMSPTYPKFTVSVNTTSQLYLGSKLLVNATVKNMGTSPGWANLTFSIDNHTWSNNIYVRSEKTVHVALNVTRNGTFRLTTVVKNDIFYYTYYTEISVLKRPASIQGTTFAYTDRPVSYSLLSVNNTPVNGGVLTLYGPNSFTKNYTVSDGTAVVTFPEPGSYYISYSSKYYTPANITVNAYKLTALSNLTNICPVPINGTIYAEVGTWINFTTAGIVHYSIDDRPLINATSVPVPDTPGKAHTLNVIATLGNKMGNATYTLIPVASTPPQIVAPVKNGSRVNYME</sequence>
<feature type="non-terminal residue" evidence="3">
    <location>
        <position position="484"/>
    </location>
</feature>
<reference evidence="3" key="1">
    <citation type="submission" date="2005-07" db="EMBL/GenBank/DDBJ databases">
        <title>A hyperthermophilic lifestyle for uncultured Archaea of the DHVE2 lineage: evidence from environmental genomics.</title>
        <authorList>
            <person name="Moussard H."/>
            <person name="Hennecke G."/>
            <person name="Moreira D."/>
            <person name="Jouffe V."/>
            <person name="Lopez-Garcia P."/>
            <person name="Jeanthon C."/>
        </authorList>
    </citation>
    <scope>NUCLEOTIDE SEQUENCE</scope>
</reference>
<accession>Q3SAD8</accession>
<evidence type="ECO:0000256" key="1">
    <source>
        <dbReference type="SAM" id="Phobius"/>
    </source>
</evidence>
<keyword evidence="1" id="KW-1133">Transmembrane helix</keyword>
<dbReference type="EMBL" id="DQ118403">
    <property type="protein sequence ID" value="AAZ32444.1"/>
    <property type="molecule type" value="Genomic_DNA"/>
</dbReference>